<protein>
    <submittedName>
        <fullName evidence="2 3">Uncharacterized protein</fullName>
    </submittedName>
</protein>
<dbReference type="AlphaFoldDB" id="A0A2K1IPC8"/>
<dbReference type="Gramene" id="Pp3c22_22860V3.2">
    <property type="protein sequence ID" value="PAC:32903739.CDS.1"/>
    <property type="gene ID" value="Pp3c22_22860"/>
</dbReference>
<organism evidence="2">
    <name type="scientific">Physcomitrium patens</name>
    <name type="common">Spreading-leaved earth moss</name>
    <name type="synonym">Physcomitrella patens</name>
    <dbReference type="NCBI Taxonomy" id="3218"/>
    <lineage>
        <taxon>Eukaryota</taxon>
        <taxon>Viridiplantae</taxon>
        <taxon>Streptophyta</taxon>
        <taxon>Embryophyta</taxon>
        <taxon>Bryophyta</taxon>
        <taxon>Bryophytina</taxon>
        <taxon>Bryopsida</taxon>
        <taxon>Funariidae</taxon>
        <taxon>Funariales</taxon>
        <taxon>Funariaceae</taxon>
        <taxon>Physcomitrium</taxon>
    </lineage>
</organism>
<dbReference type="InParanoid" id="A0A2K1IPC8"/>
<reference evidence="2 4" key="1">
    <citation type="journal article" date="2008" name="Science">
        <title>The Physcomitrella genome reveals evolutionary insights into the conquest of land by plants.</title>
        <authorList>
            <person name="Rensing S."/>
            <person name="Lang D."/>
            <person name="Zimmer A."/>
            <person name="Terry A."/>
            <person name="Salamov A."/>
            <person name="Shapiro H."/>
            <person name="Nishiyama T."/>
            <person name="Perroud P.-F."/>
            <person name="Lindquist E."/>
            <person name="Kamisugi Y."/>
            <person name="Tanahashi T."/>
            <person name="Sakakibara K."/>
            <person name="Fujita T."/>
            <person name="Oishi K."/>
            <person name="Shin-I T."/>
            <person name="Kuroki Y."/>
            <person name="Toyoda A."/>
            <person name="Suzuki Y."/>
            <person name="Hashimoto A."/>
            <person name="Yamaguchi K."/>
            <person name="Sugano A."/>
            <person name="Kohara Y."/>
            <person name="Fujiyama A."/>
            <person name="Anterola A."/>
            <person name="Aoki S."/>
            <person name="Ashton N."/>
            <person name="Barbazuk W.B."/>
            <person name="Barker E."/>
            <person name="Bennetzen J."/>
            <person name="Bezanilla M."/>
            <person name="Blankenship R."/>
            <person name="Cho S.H."/>
            <person name="Dutcher S."/>
            <person name="Estelle M."/>
            <person name="Fawcett J.A."/>
            <person name="Gundlach H."/>
            <person name="Hanada K."/>
            <person name="Heyl A."/>
            <person name="Hicks K.A."/>
            <person name="Hugh J."/>
            <person name="Lohr M."/>
            <person name="Mayer K."/>
            <person name="Melkozernov A."/>
            <person name="Murata T."/>
            <person name="Nelson D."/>
            <person name="Pils B."/>
            <person name="Prigge M."/>
            <person name="Reiss B."/>
            <person name="Renner T."/>
            <person name="Rombauts S."/>
            <person name="Rushton P."/>
            <person name="Sanderfoot A."/>
            <person name="Schween G."/>
            <person name="Shiu S.-H."/>
            <person name="Stueber K."/>
            <person name="Theodoulou F.L."/>
            <person name="Tu H."/>
            <person name="Van de Peer Y."/>
            <person name="Verrier P.J."/>
            <person name="Waters E."/>
            <person name="Wood A."/>
            <person name="Yang L."/>
            <person name="Cove D."/>
            <person name="Cuming A."/>
            <person name="Hasebe M."/>
            <person name="Lucas S."/>
            <person name="Mishler D.B."/>
            <person name="Reski R."/>
            <person name="Grigoriev I."/>
            <person name="Quatrano R.S."/>
            <person name="Boore J.L."/>
        </authorList>
    </citation>
    <scope>NUCLEOTIDE SEQUENCE [LARGE SCALE GENOMIC DNA]</scope>
    <source>
        <strain evidence="3 4">cv. Gransden 2004</strain>
    </source>
</reference>
<dbReference type="Gramene" id="Pp3c22_22860V3.1">
    <property type="protein sequence ID" value="PAC:32903738.CDS.1"/>
    <property type="gene ID" value="Pp3c22_22860"/>
</dbReference>
<reference evidence="2 4" key="2">
    <citation type="journal article" date="2018" name="Plant J.">
        <title>The Physcomitrella patens chromosome-scale assembly reveals moss genome structure and evolution.</title>
        <authorList>
            <person name="Lang D."/>
            <person name="Ullrich K.K."/>
            <person name="Murat F."/>
            <person name="Fuchs J."/>
            <person name="Jenkins J."/>
            <person name="Haas F.B."/>
            <person name="Piednoel M."/>
            <person name="Gundlach H."/>
            <person name="Van Bel M."/>
            <person name="Meyberg R."/>
            <person name="Vives C."/>
            <person name="Morata J."/>
            <person name="Symeonidi A."/>
            <person name="Hiss M."/>
            <person name="Muchero W."/>
            <person name="Kamisugi Y."/>
            <person name="Saleh O."/>
            <person name="Blanc G."/>
            <person name="Decker E.L."/>
            <person name="van Gessel N."/>
            <person name="Grimwood J."/>
            <person name="Hayes R.D."/>
            <person name="Graham S.W."/>
            <person name="Gunter L.E."/>
            <person name="McDaniel S.F."/>
            <person name="Hoernstein S.N.W."/>
            <person name="Larsson A."/>
            <person name="Li F.W."/>
            <person name="Perroud P.F."/>
            <person name="Phillips J."/>
            <person name="Ranjan P."/>
            <person name="Rokshar D.S."/>
            <person name="Rothfels C.J."/>
            <person name="Schneider L."/>
            <person name="Shu S."/>
            <person name="Stevenson D.W."/>
            <person name="Thummler F."/>
            <person name="Tillich M."/>
            <person name="Villarreal Aguilar J.C."/>
            <person name="Widiez T."/>
            <person name="Wong G.K."/>
            <person name="Wymore A."/>
            <person name="Zhang Y."/>
            <person name="Zimmer A.D."/>
            <person name="Quatrano R.S."/>
            <person name="Mayer K.F.X."/>
            <person name="Goodstein D."/>
            <person name="Casacuberta J.M."/>
            <person name="Vandepoele K."/>
            <person name="Reski R."/>
            <person name="Cuming A.C."/>
            <person name="Tuskan G.A."/>
            <person name="Maumus F."/>
            <person name="Salse J."/>
            <person name="Schmutz J."/>
            <person name="Rensing S.A."/>
        </authorList>
    </citation>
    <scope>NUCLEOTIDE SEQUENCE [LARGE SCALE GENOMIC DNA]</scope>
    <source>
        <strain evidence="3 4">cv. Gransden 2004</strain>
    </source>
</reference>
<sequence>MDMVKEDGVEVPSSREDKETGSNPFSLRCRAVGLFQKGSDFRRKFDRDGTTVCM</sequence>
<dbReference type="EMBL" id="ABEU02000022">
    <property type="protein sequence ID" value="PNR31136.1"/>
    <property type="molecule type" value="Genomic_DNA"/>
</dbReference>
<gene>
    <name evidence="2" type="ORF">PHYPA_027453</name>
</gene>
<name>A0A2K1IPC8_PHYPA</name>
<accession>A0A2K1IPC8</accession>
<proteinExistence type="predicted"/>
<feature type="compositionally biased region" description="Basic and acidic residues" evidence="1">
    <location>
        <begin position="1"/>
        <end position="20"/>
    </location>
</feature>
<dbReference type="EnsemblPlants" id="Pp3c22_22860V3.1">
    <property type="protein sequence ID" value="PAC:32903738.CDS.1"/>
    <property type="gene ID" value="Pp3c22_22860"/>
</dbReference>
<dbReference type="PaxDb" id="3218-PP1S100_157V6.1"/>
<evidence type="ECO:0000313" key="2">
    <source>
        <dbReference type="EMBL" id="PNR31136.1"/>
    </source>
</evidence>
<dbReference type="EnsemblPlants" id="Pp3c22_22860V3.2">
    <property type="protein sequence ID" value="PAC:32903739.CDS.1"/>
    <property type="gene ID" value="Pp3c22_22860"/>
</dbReference>
<keyword evidence="4" id="KW-1185">Reference proteome</keyword>
<feature type="region of interest" description="Disordered" evidence="1">
    <location>
        <begin position="1"/>
        <end position="23"/>
    </location>
</feature>
<reference evidence="3" key="3">
    <citation type="submission" date="2020-12" db="UniProtKB">
        <authorList>
            <consortium name="EnsemblPlants"/>
        </authorList>
    </citation>
    <scope>IDENTIFICATION</scope>
</reference>
<evidence type="ECO:0000313" key="4">
    <source>
        <dbReference type="Proteomes" id="UP000006727"/>
    </source>
</evidence>
<evidence type="ECO:0000256" key="1">
    <source>
        <dbReference type="SAM" id="MobiDB-lite"/>
    </source>
</evidence>
<evidence type="ECO:0000313" key="3">
    <source>
        <dbReference type="EnsemblPlants" id="PAC:32903738.CDS.1"/>
    </source>
</evidence>
<dbReference type="Proteomes" id="UP000006727">
    <property type="component" value="Chromosome 22"/>
</dbReference>